<dbReference type="Proteomes" id="UP001172684">
    <property type="component" value="Unassembled WGS sequence"/>
</dbReference>
<evidence type="ECO:0000256" key="7">
    <source>
        <dbReference type="ARBA" id="ARBA00034892"/>
    </source>
</evidence>
<gene>
    <name evidence="10" type="primary">DIA4</name>
    <name evidence="10" type="ORF">H2201_002168</name>
</gene>
<dbReference type="GO" id="GO:0004828">
    <property type="term" value="F:serine-tRNA ligase activity"/>
    <property type="evidence" value="ECO:0007669"/>
    <property type="project" value="UniProtKB-EC"/>
</dbReference>
<feature type="compositionally biased region" description="Basic and acidic residues" evidence="8">
    <location>
        <begin position="115"/>
        <end position="129"/>
    </location>
</feature>
<accession>A0ABQ9P048</accession>
<reference evidence="10" key="1">
    <citation type="submission" date="2022-10" db="EMBL/GenBank/DDBJ databases">
        <title>Culturing micro-colonial fungi from biological soil crusts in the Mojave desert and describing Neophaeococcomyces mojavensis, and introducing the new genera and species Taxawa tesnikishii.</title>
        <authorList>
            <person name="Kurbessoian T."/>
            <person name="Stajich J.E."/>
        </authorList>
    </citation>
    <scope>NUCLEOTIDE SEQUENCE</scope>
    <source>
        <strain evidence="10">TK_1</strain>
    </source>
</reference>
<evidence type="ECO:0000256" key="3">
    <source>
        <dbReference type="ARBA" id="ARBA00022741"/>
    </source>
</evidence>
<dbReference type="Gene3D" id="1.10.287.40">
    <property type="entry name" value="Serine-tRNA synthetase, tRNA binding domain"/>
    <property type="match status" value="1"/>
</dbReference>
<evidence type="ECO:0000259" key="9">
    <source>
        <dbReference type="PROSITE" id="PS50862"/>
    </source>
</evidence>
<keyword evidence="4" id="KW-0067">ATP-binding</keyword>
<evidence type="ECO:0000256" key="6">
    <source>
        <dbReference type="ARBA" id="ARBA00031113"/>
    </source>
</evidence>
<dbReference type="EMBL" id="JAPDRL010000011">
    <property type="protein sequence ID" value="KAJ9667633.1"/>
    <property type="molecule type" value="Genomic_DNA"/>
</dbReference>
<evidence type="ECO:0000256" key="1">
    <source>
        <dbReference type="ARBA" id="ARBA00012840"/>
    </source>
</evidence>
<keyword evidence="3" id="KW-0547">Nucleotide-binding</keyword>
<name>A0ABQ9P048_9PEZI</name>
<dbReference type="InterPro" id="IPR010978">
    <property type="entry name" value="tRNA-bd_arm"/>
</dbReference>
<keyword evidence="2 10" id="KW-0436">Ligase</keyword>
<comment type="caution">
    <text evidence="10">The sequence shown here is derived from an EMBL/GenBank/DDBJ whole genome shotgun (WGS) entry which is preliminary data.</text>
</comment>
<dbReference type="InterPro" id="IPR042103">
    <property type="entry name" value="SerRS_1_N_sf"/>
</dbReference>
<evidence type="ECO:0000313" key="11">
    <source>
        <dbReference type="Proteomes" id="UP001172684"/>
    </source>
</evidence>
<sequence length="1058" mass="116277">MFTVPPSSLIRPRCYSHSLQALARSRLPTPSYRRTIQTRPSIAPKPTIDIRHIRQNPGLYEQNCIDRNYRSQSKNPWRIIELFDQWAACQKQARRLRERNNELRRQLAGAASRSGDAERDLSPNNGKDDLLEEAKTLKAELSVIEEKEKGLQEEMEDLALELPNLSSQHTPVGDEPEVIGYINDHPEPEPSSSDRVWRSHVHIGSELGLLDFEGAAKASGWGWYYLMNEAALLEQALVQYALSVGMRRGWKVVSPPSIVYSHIAAACGFQPRDQNDERQIYALEQPQKDKAKPSLVLAGTAEIPLAGMKANQIIEDTELPLKTIGVSRCYRAEAGARGVDTKGLYRVHEFTKVEMFGWTLPADSTDAGFSADQISHSEPIFDEMLAIQQEILQALGLHCRILEMPTTDLGASATRKRDIEAFFPSRRDKDNGWGEVTSASICTDYQSRRLGTRIRLEKAGRKLDFPHTVNGTALAVPRVLAAILENNWNENDMSVKIPDFEELFTVLLGLLGTFPVPNGYQDLDWKDFNPVSIGPTQRMIPDGEKLATTRFDSSAAVMIRQPTKSIDPKSVLLLCYVFTTNGNTAVAQKCTITVTPITVQGIKLPPIDFKFDVATDVLGLAINPEKLQKFYFPSSWKGIAKLEIAITQAVTPSLGEIGTNGLAMDNLEFDQHVDTTHRVRDTALTARAQIQENADFEQGVPTVPLGLSNAILNQEVPSGYKGLDWIAWRGGSKAPAQRMNPNGEVFALTTTGKAGMRAKAPTRSFDPQSIGVGCFTFTLQGNGNLPQRCTLRATATDSKGKKFAPVDFQFDPPLDVGGLGLNSATPQKKFFPTSWKDVMELEIELQSQVTPVVGSVSTVGMVIDDFVFVRHTAAAAREVVFEGLPVTLPLGLGNAAVPNPVPDGYVDLDWETFRVGSLGPAQRLIPIGERFAVTGTTTDAAISARAPTRFFKPQSIAVGCYLYTVQGNAALPQKCTITVTATNTKGQKLSPVDFVFDPPLDVGGVSIGITPPQKKDFPSIWNEIDRLDFSLKEAVTPSVAGISTAGYVIDDFTFVQHT</sequence>
<feature type="domain" description="Aminoacyl-transfer RNA synthetases class-II family profile" evidence="9">
    <location>
        <begin position="248"/>
        <end position="498"/>
    </location>
</feature>
<evidence type="ECO:0000313" key="10">
    <source>
        <dbReference type="EMBL" id="KAJ9667633.1"/>
    </source>
</evidence>
<feature type="region of interest" description="Disordered" evidence="8">
    <location>
        <begin position="107"/>
        <end position="129"/>
    </location>
</feature>
<dbReference type="InterPro" id="IPR006195">
    <property type="entry name" value="aa-tRNA-synth_II"/>
</dbReference>
<dbReference type="InterPro" id="IPR015866">
    <property type="entry name" value="Ser-tRNA-synth_1_N"/>
</dbReference>
<evidence type="ECO:0000256" key="8">
    <source>
        <dbReference type="SAM" id="MobiDB-lite"/>
    </source>
</evidence>
<dbReference type="EC" id="6.1.1.11" evidence="1"/>
<keyword evidence="5" id="KW-0030">Aminoacyl-tRNA synthetase</keyword>
<dbReference type="InterPro" id="IPR002314">
    <property type="entry name" value="aa-tRNA-synt_IIb"/>
</dbReference>
<evidence type="ECO:0000256" key="5">
    <source>
        <dbReference type="ARBA" id="ARBA00023146"/>
    </source>
</evidence>
<dbReference type="Pfam" id="PF00587">
    <property type="entry name" value="tRNA-synt_2b"/>
    <property type="match status" value="1"/>
</dbReference>
<keyword evidence="11" id="KW-1185">Reference proteome</keyword>
<dbReference type="InterPro" id="IPR045864">
    <property type="entry name" value="aa-tRNA-synth_II/BPL/LPL"/>
</dbReference>
<dbReference type="SUPFAM" id="SSF55681">
    <property type="entry name" value="Class II aaRS and biotin synthetases"/>
    <property type="match status" value="1"/>
</dbReference>
<evidence type="ECO:0000256" key="2">
    <source>
        <dbReference type="ARBA" id="ARBA00022598"/>
    </source>
</evidence>
<dbReference type="PRINTS" id="PR00981">
    <property type="entry name" value="TRNASYNTHSER"/>
</dbReference>
<dbReference type="Pfam" id="PF02403">
    <property type="entry name" value="Seryl_tRNA_N"/>
    <property type="match status" value="1"/>
</dbReference>
<evidence type="ECO:0000256" key="4">
    <source>
        <dbReference type="ARBA" id="ARBA00022840"/>
    </source>
</evidence>
<dbReference type="PANTHER" id="PTHR11778">
    <property type="entry name" value="SERYL-TRNA SYNTHETASE"/>
    <property type="match status" value="1"/>
</dbReference>
<proteinExistence type="predicted"/>
<dbReference type="NCBIfam" id="TIGR00414">
    <property type="entry name" value="serS"/>
    <property type="match status" value="1"/>
</dbReference>
<dbReference type="PROSITE" id="PS50862">
    <property type="entry name" value="AA_TRNA_LIGASE_II"/>
    <property type="match status" value="1"/>
</dbReference>
<dbReference type="Gene3D" id="3.30.930.10">
    <property type="entry name" value="Bira Bifunctional Protein, Domain 2"/>
    <property type="match status" value="1"/>
</dbReference>
<organism evidence="10 11">
    <name type="scientific">Coniosporium apollinis</name>
    <dbReference type="NCBI Taxonomy" id="61459"/>
    <lineage>
        <taxon>Eukaryota</taxon>
        <taxon>Fungi</taxon>
        <taxon>Dikarya</taxon>
        <taxon>Ascomycota</taxon>
        <taxon>Pezizomycotina</taxon>
        <taxon>Dothideomycetes</taxon>
        <taxon>Dothideomycetes incertae sedis</taxon>
        <taxon>Coniosporium</taxon>
    </lineage>
</organism>
<protein>
    <recommendedName>
        <fullName evidence="1">serine--tRNA ligase</fullName>
        <ecNumber evidence="1">6.1.1.11</ecNumber>
    </recommendedName>
    <alternativeName>
        <fullName evidence="6">Seryl-tRNA synthetase</fullName>
    </alternativeName>
    <alternativeName>
        <fullName evidence="7">Seryl-tRNA(Ser) synthetase</fullName>
    </alternativeName>
</protein>
<dbReference type="InterPro" id="IPR002317">
    <property type="entry name" value="Ser-tRNA-ligase_type_1"/>
</dbReference>
<dbReference type="SUPFAM" id="SSF46589">
    <property type="entry name" value="tRNA-binding arm"/>
    <property type="match status" value="1"/>
</dbReference>